<feature type="chain" id="PRO_5009189158" evidence="1">
    <location>
        <begin position="22"/>
        <end position="85"/>
    </location>
</feature>
<evidence type="ECO:0000313" key="3">
    <source>
        <dbReference type="Proteomes" id="UP000095767"/>
    </source>
</evidence>
<gene>
    <name evidence="2" type="ORF">BAE44_0003032</name>
</gene>
<keyword evidence="3" id="KW-1185">Reference proteome</keyword>
<reference evidence="2 3" key="1">
    <citation type="submission" date="2016-09" db="EMBL/GenBank/DDBJ databases">
        <title>The draft genome of Dichanthelium oligosanthes: A C3 panicoid grass species.</title>
        <authorList>
            <person name="Studer A.J."/>
            <person name="Schnable J.C."/>
            <person name="Brutnell T.P."/>
        </authorList>
    </citation>
    <scope>NUCLEOTIDE SEQUENCE [LARGE SCALE GENOMIC DNA]</scope>
    <source>
        <strain evidence="3">cv. Kellogg 1175</strain>
        <tissue evidence="2">Leaf</tissue>
    </source>
</reference>
<comment type="caution">
    <text evidence="2">The sequence shown here is derived from an EMBL/GenBank/DDBJ whole genome shotgun (WGS) entry which is preliminary data.</text>
</comment>
<dbReference type="OrthoDB" id="669927at2759"/>
<dbReference type="AlphaFoldDB" id="A0A1E5WEW3"/>
<dbReference type="Proteomes" id="UP000095767">
    <property type="component" value="Unassembled WGS sequence"/>
</dbReference>
<keyword evidence="1" id="KW-0732">Signal</keyword>
<evidence type="ECO:0000313" key="2">
    <source>
        <dbReference type="EMBL" id="OEL35949.1"/>
    </source>
</evidence>
<sequence length="85" mass="9350">MQMKIIVLVVIGIVIINSCTCIPNKIEGDIMYKEMHGKEVRKLTNTDGRTSPTGDAIDHVCPLGSYPCRSMMQNSQDTTQDLGGH</sequence>
<accession>A0A1E5WEW3</accession>
<feature type="signal peptide" evidence="1">
    <location>
        <begin position="1"/>
        <end position="21"/>
    </location>
</feature>
<dbReference type="EMBL" id="LWDX02010527">
    <property type="protein sequence ID" value="OEL35949.1"/>
    <property type="molecule type" value="Genomic_DNA"/>
</dbReference>
<organism evidence="2 3">
    <name type="scientific">Dichanthelium oligosanthes</name>
    <dbReference type="NCBI Taxonomy" id="888268"/>
    <lineage>
        <taxon>Eukaryota</taxon>
        <taxon>Viridiplantae</taxon>
        <taxon>Streptophyta</taxon>
        <taxon>Embryophyta</taxon>
        <taxon>Tracheophyta</taxon>
        <taxon>Spermatophyta</taxon>
        <taxon>Magnoliopsida</taxon>
        <taxon>Liliopsida</taxon>
        <taxon>Poales</taxon>
        <taxon>Poaceae</taxon>
        <taxon>PACMAD clade</taxon>
        <taxon>Panicoideae</taxon>
        <taxon>Panicodae</taxon>
        <taxon>Paniceae</taxon>
        <taxon>Dichantheliinae</taxon>
        <taxon>Dichanthelium</taxon>
    </lineage>
</organism>
<evidence type="ECO:0000256" key="1">
    <source>
        <dbReference type="SAM" id="SignalP"/>
    </source>
</evidence>
<proteinExistence type="predicted"/>
<name>A0A1E5WEW3_9POAL</name>
<protein>
    <submittedName>
        <fullName evidence="2">Uncharacterized protein</fullName>
    </submittedName>
</protein>